<evidence type="ECO:0000313" key="2">
    <source>
        <dbReference type="Proteomes" id="UP000603545"/>
    </source>
</evidence>
<reference evidence="1 2" key="1">
    <citation type="submission" date="2020-08" db="EMBL/GenBank/DDBJ databases">
        <title>Bridging the membrane lipid divide: bacteria of the FCB group superphylum have the potential to synthesize archaeal ether lipids.</title>
        <authorList>
            <person name="Villanueva L."/>
            <person name="Von Meijenfeldt F.A.B."/>
            <person name="Westbye A.B."/>
            <person name="Yadav S."/>
            <person name="Hopmans E.C."/>
            <person name="Dutilh B.E."/>
            <person name="Sinninghe Damste J.S."/>
        </authorList>
    </citation>
    <scope>NUCLEOTIDE SEQUENCE [LARGE SCALE GENOMIC DNA]</scope>
    <source>
        <strain evidence="1">NIOZ-UU82</strain>
    </source>
</reference>
<dbReference type="InterPro" id="IPR007553">
    <property type="entry name" value="2-thiour_desulf"/>
</dbReference>
<dbReference type="Proteomes" id="UP000603545">
    <property type="component" value="Unassembled WGS sequence"/>
</dbReference>
<comment type="caution">
    <text evidence="1">The sequence shown here is derived from an EMBL/GenBank/DDBJ whole genome shotgun (WGS) entry which is preliminary data.</text>
</comment>
<dbReference type="AlphaFoldDB" id="A0A8J6N9E0"/>
<dbReference type="Pfam" id="PF04463">
    <property type="entry name" value="2-thiour_desulf"/>
    <property type="match status" value="1"/>
</dbReference>
<organism evidence="1 2">
    <name type="scientific">Candidatus Desulfaltia bathyphila</name>
    <dbReference type="NCBI Taxonomy" id="2841697"/>
    <lineage>
        <taxon>Bacteria</taxon>
        <taxon>Pseudomonadati</taxon>
        <taxon>Thermodesulfobacteriota</taxon>
        <taxon>Desulfobacteria</taxon>
        <taxon>Desulfobacterales</taxon>
        <taxon>Desulfobacterales incertae sedis</taxon>
        <taxon>Candidatus Desulfaltia</taxon>
    </lineage>
</organism>
<proteinExistence type="predicted"/>
<name>A0A8J6N9E0_9BACT</name>
<dbReference type="EMBL" id="JACNLL010000077">
    <property type="protein sequence ID" value="MBC8200126.1"/>
    <property type="molecule type" value="Genomic_DNA"/>
</dbReference>
<dbReference type="PANTHER" id="PTHR30087">
    <property type="entry name" value="INNER MEMBRANE PROTEIN"/>
    <property type="match status" value="1"/>
</dbReference>
<protein>
    <submittedName>
        <fullName evidence="1">DUF523 domain-containing protein</fullName>
    </submittedName>
</protein>
<dbReference type="PANTHER" id="PTHR30087:SF1">
    <property type="entry name" value="HYPOTHETICAL CYTOSOLIC PROTEIN"/>
    <property type="match status" value="1"/>
</dbReference>
<evidence type="ECO:0000313" key="1">
    <source>
        <dbReference type="EMBL" id="MBC8200126.1"/>
    </source>
</evidence>
<sequence>MVAASACLLGYNCRYDGKSKKSAVVFKRKAGQRILPICPEQLGGLATPRDPSILVDGDGFDVLDGNARVVNIHGINNTKAFVDGAYAALNRIKAHNIKFCFLKDKSPSCGVGTGGMTGVTAALLIRQGIKIEEIS</sequence>
<accession>A0A8J6N9E0</accession>
<gene>
    <name evidence="1" type="ORF">H8E80_08830</name>
</gene>